<evidence type="ECO:0000313" key="3">
    <source>
        <dbReference type="Proteomes" id="UP000515680"/>
    </source>
</evidence>
<gene>
    <name evidence="2" type="ORF">WP8W18C01_11990</name>
</gene>
<accession>A0A6S5T5Y0</accession>
<proteinExistence type="predicted"/>
<dbReference type="EMBL" id="AP022227">
    <property type="protein sequence ID" value="BBT38858.1"/>
    <property type="molecule type" value="Genomic_DNA"/>
</dbReference>
<sequence>MDIDTTGFELGMPTREEMLEHQSHMLCNENDQLRRELAKAKHNIEKLVEINQGLQEQIAVEFRRANGAYVEYVHLMNMARCRYGIDLTRDGYELDPQMQLKNMEAQDREG</sequence>
<organism evidence="2 3">
    <name type="scientific">Pseudomonas putida</name>
    <name type="common">Arthrobacter siderocapsulatus</name>
    <dbReference type="NCBI Taxonomy" id="303"/>
    <lineage>
        <taxon>Bacteria</taxon>
        <taxon>Pseudomonadati</taxon>
        <taxon>Pseudomonadota</taxon>
        <taxon>Gammaproteobacteria</taxon>
        <taxon>Pseudomonadales</taxon>
        <taxon>Pseudomonadaceae</taxon>
        <taxon>Pseudomonas</taxon>
    </lineage>
</organism>
<dbReference type="Proteomes" id="UP000515680">
    <property type="component" value="Chromosome"/>
</dbReference>
<evidence type="ECO:0000256" key="1">
    <source>
        <dbReference type="SAM" id="Coils"/>
    </source>
</evidence>
<reference evidence="2 3" key="1">
    <citation type="submission" date="2019-12" db="EMBL/GenBank/DDBJ databases">
        <title>complete genome sequences of Pseudomonas putida str. WP8-W18-CRE-01 isolated from wastewater treatment plant effluent.</title>
        <authorList>
            <person name="Sekizuka T."/>
            <person name="Itokawa K."/>
            <person name="Yatsu K."/>
            <person name="Inamine Y."/>
            <person name="Kuroda M."/>
        </authorList>
    </citation>
    <scope>NUCLEOTIDE SEQUENCE [LARGE SCALE GENOMIC DNA]</scope>
    <source>
        <strain evidence="2 3">WP8-W18-CRE-01</strain>
    </source>
</reference>
<dbReference type="RefSeq" id="WP_182817497.1">
    <property type="nucleotide sequence ID" value="NZ_AP022227.1"/>
</dbReference>
<name>A0A6S5T5Y0_PSEPU</name>
<evidence type="ECO:0000313" key="2">
    <source>
        <dbReference type="EMBL" id="BBT38858.1"/>
    </source>
</evidence>
<feature type="coiled-coil region" evidence="1">
    <location>
        <begin position="23"/>
        <end position="57"/>
    </location>
</feature>
<keyword evidence="1" id="KW-0175">Coiled coil</keyword>
<dbReference type="AlphaFoldDB" id="A0A6S5T5Y0"/>
<protein>
    <submittedName>
        <fullName evidence="2">Uncharacterized protein</fullName>
    </submittedName>
</protein>